<reference evidence="2 3" key="2">
    <citation type="submission" date="2019-06" db="EMBL/GenBank/DDBJ databases">
        <title>Sequencing the genomes of 1000 actinobacteria strains.</title>
        <authorList>
            <person name="Klenk H.-P."/>
        </authorList>
    </citation>
    <scope>NUCLEOTIDE SEQUENCE [LARGE SCALE GENOMIC DNA]</scope>
    <source>
        <strain evidence="2 3">DSM 43866</strain>
    </source>
</reference>
<dbReference type="EMBL" id="AJ605139">
    <property type="protein sequence ID" value="CAE53333.1"/>
    <property type="molecule type" value="Genomic_DNA"/>
</dbReference>
<proteinExistence type="predicted"/>
<dbReference type="EMBL" id="VIWY01000006">
    <property type="protein sequence ID" value="TWG11289.1"/>
    <property type="molecule type" value="Genomic_DNA"/>
</dbReference>
<keyword evidence="3" id="KW-1185">Reference proteome</keyword>
<reference evidence="1" key="1">
    <citation type="journal article" date="2004" name="Microbiology">
        <title>Organization of the teicoplanin gene cluster in Actinoplanes teichomyceticus.</title>
        <authorList>
            <person name="Sosio M."/>
            <person name="Kloosterman H."/>
            <person name="Bianchi A."/>
            <person name="de Vreugd P."/>
            <person name="Dijkhuizen L."/>
            <person name="Donadio S."/>
        </authorList>
    </citation>
    <scope>NUCLEOTIDE SEQUENCE</scope>
    <source>
        <strain evidence="1">ATCC31131</strain>
    </source>
</reference>
<dbReference type="AlphaFoldDB" id="Q70B16"/>
<sequence length="162" mass="18110">MTDAVMEEIRRAQEMNLGGDRAGARATLERLWETADDALHRCTIAHYLADLQGSVEDELRWDELALREFPGLTDERAREYDATWQARAFLPSLHLNLADVHRRAGNRGRARHHLTEAVAALDALPADDYGAMIRDALDEVREAIDTGSTAPLRPASQAQKKP</sequence>
<accession>Q70B16</accession>
<gene>
    <name evidence="1" type="primary">tei1</name>
    <name evidence="2" type="ORF">FHX34_10619</name>
</gene>
<evidence type="ECO:0000313" key="3">
    <source>
        <dbReference type="Proteomes" id="UP000320239"/>
    </source>
</evidence>
<evidence type="ECO:0000313" key="2">
    <source>
        <dbReference type="EMBL" id="TWG11289.1"/>
    </source>
</evidence>
<organism evidence="1">
    <name type="scientific">Actinoplanes teichomyceticus</name>
    <dbReference type="NCBI Taxonomy" id="1867"/>
    <lineage>
        <taxon>Bacteria</taxon>
        <taxon>Bacillati</taxon>
        <taxon>Actinomycetota</taxon>
        <taxon>Actinomycetes</taxon>
        <taxon>Micromonosporales</taxon>
        <taxon>Micromonosporaceae</taxon>
        <taxon>Actinoplanes</taxon>
    </lineage>
</organism>
<name>Q70B16_ACTTI</name>
<protein>
    <submittedName>
        <fullName evidence="1">Uncharacterized protein tei1</fullName>
    </submittedName>
</protein>
<evidence type="ECO:0000313" key="1">
    <source>
        <dbReference type="EMBL" id="CAE53333.1"/>
    </source>
</evidence>
<dbReference type="Proteomes" id="UP000320239">
    <property type="component" value="Unassembled WGS sequence"/>
</dbReference>